<evidence type="ECO:0000313" key="2">
    <source>
        <dbReference type="Proteomes" id="UP000270046"/>
    </source>
</evidence>
<reference evidence="1 2" key="1">
    <citation type="submission" date="2018-10" db="EMBL/GenBank/DDBJ databases">
        <title>Genome sequencing of Mucilaginibacter sp. HYN0043.</title>
        <authorList>
            <person name="Kim M."/>
            <person name="Yi H."/>
        </authorList>
    </citation>
    <scope>NUCLEOTIDE SEQUENCE [LARGE SCALE GENOMIC DNA]</scope>
    <source>
        <strain evidence="1 2">HYN0043</strain>
    </source>
</reference>
<dbReference type="RefSeq" id="WP_119407979.1">
    <property type="nucleotide sequence ID" value="NZ_CP032869.1"/>
</dbReference>
<dbReference type="AlphaFoldDB" id="A0A494VK22"/>
<dbReference type="EMBL" id="CP032869">
    <property type="protein sequence ID" value="AYL94259.1"/>
    <property type="molecule type" value="Genomic_DNA"/>
</dbReference>
<dbReference type="OrthoDB" id="489287at2"/>
<gene>
    <name evidence="1" type="ORF">HYN43_002650</name>
</gene>
<evidence type="ECO:0000313" key="1">
    <source>
        <dbReference type="EMBL" id="AYL94259.1"/>
    </source>
</evidence>
<organism evidence="1 2">
    <name type="scientific">Mucilaginibacter celer</name>
    <dbReference type="NCBI Taxonomy" id="2305508"/>
    <lineage>
        <taxon>Bacteria</taxon>
        <taxon>Pseudomonadati</taxon>
        <taxon>Bacteroidota</taxon>
        <taxon>Sphingobacteriia</taxon>
        <taxon>Sphingobacteriales</taxon>
        <taxon>Sphingobacteriaceae</taxon>
        <taxon>Mucilaginibacter</taxon>
    </lineage>
</organism>
<dbReference type="Proteomes" id="UP000270046">
    <property type="component" value="Chromosome"/>
</dbReference>
<protein>
    <submittedName>
        <fullName evidence="1">Uncharacterized protein</fullName>
    </submittedName>
</protein>
<name>A0A494VK22_9SPHI</name>
<sequence length="92" mass="10891">MDLPYQKELQVFLLAGSLNNISATYKFYWFLALLGRVEIGKTTIQKRDLFAEMIAHPWYTVNYLKISFKFLEGYLTIVPNVSLFEHHRVFEI</sequence>
<dbReference type="KEGG" id="muh:HYN43_002650"/>
<keyword evidence="2" id="KW-1185">Reference proteome</keyword>
<accession>A0A494VK22</accession>
<proteinExistence type="predicted"/>